<dbReference type="AlphaFoldDB" id="A0A839A687"/>
<evidence type="ECO:0000313" key="4">
    <source>
        <dbReference type="EMBL" id="MBA5729411.1"/>
    </source>
</evidence>
<keyword evidence="5" id="KW-1185">Reference proteome</keyword>
<proteinExistence type="inferred from homology"/>
<dbReference type="InterPro" id="IPR009023">
    <property type="entry name" value="HMG_CoA_Rdtase_NAD(P)-bd_sf"/>
</dbReference>
<dbReference type="GO" id="GO:0140643">
    <property type="term" value="F:hydroxymethylglutaryl-CoA reductase (NADH) activity"/>
    <property type="evidence" value="ECO:0007669"/>
    <property type="project" value="UniProtKB-EC"/>
</dbReference>
<evidence type="ECO:0000256" key="1">
    <source>
        <dbReference type="ARBA" id="ARBA00007661"/>
    </source>
</evidence>
<dbReference type="Pfam" id="PF00368">
    <property type="entry name" value="HMG-CoA_red"/>
    <property type="match status" value="1"/>
</dbReference>
<dbReference type="PROSITE" id="PS50065">
    <property type="entry name" value="HMG_COA_REDUCTASE_4"/>
    <property type="match status" value="1"/>
</dbReference>
<dbReference type="Proteomes" id="UP000571018">
    <property type="component" value="Unassembled WGS sequence"/>
</dbReference>
<evidence type="ECO:0000313" key="5">
    <source>
        <dbReference type="Proteomes" id="UP000571018"/>
    </source>
</evidence>
<dbReference type="RefSeq" id="WP_218931108.1">
    <property type="nucleotide sequence ID" value="NZ_JACAOA010000014.1"/>
</dbReference>
<dbReference type="GO" id="GO:0004420">
    <property type="term" value="F:hydroxymethylglutaryl-CoA reductase (NADPH) activity"/>
    <property type="evidence" value="ECO:0007669"/>
    <property type="project" value="InterPro"/>
</dbReference>
<dbReference type="GO" id="GO:0015936">
    <property type="term" value="P:coenzyme A metabolic process"/>
    <property type="evidence" value="ECO:0007669"/>
    <property type="project" value="InterPro"/>
</dbReference>
<dbReference type="Gene3D" id="3.90.770.10">
    <property type="entry name" value="3-hydroxy-3-methylglutaryl-coenzyme A Reductase, Chain A, domain 2"/>
    <property type="match status" value="1"/>
</dbReference>
<dbReference type="InterPro" id="IPR004553">
    <property type="entry name" value="HMG_CoA_Rdtase_bac-typ"/>
</dbReference>
<organism evidence="4 5">
    <name type="scientific">Ruoffia halotolerans</name>
    <dbReference type="NCBI Taxonomy" id="2748684"/>
    <lineage>
        <taxon>Bacteria</taxon>
        <taxon>Bacillati</taxon>
        <taxon>Bacillota</taxon>
        <taxon>Bacilli</taxon>
        <taxon>Lactobacillales</taxon>
        <taxon>Aerococcaceae</taxon>
        <taxon>Ruoffia</taxon>
    </lineage>
</organism>
<dbReference type="InterPro" id="IPR009029">
    <property type="entry name" value="HMG_CoA_Rdtase_sub-bd_dom_sf"/>
</dbReference>
<comment type="catalytic activity">
    <reaction evidence="3">
        <text>(R)-mevalonate + 2 NAD(+) + CoA = (3S)-3-hydroxy-3-methylglutaryl-CoA + 2 NADH + 2 H(+)</text>
        <dbReference type="Rhea" id="RHEA:14833"/>
        <dbReference type="ChEBI" id="CHEBI:15378"/>
        <dbReference type="ChEBI" id="CHEBI:36464"/>
        <dbReference type="ChEBI" id="CHEBI:43074"/>
        <dbReference type="ChEBI" id="CHEBI:57287"/>
        <dbReference type="ChEBI" id="CHEBI:57540"/>
        <dbReference type="ChEBI" id="CHEBI:57945"/>
        <dbReference type="EC" id="1.1.1.88"/>
    </reaction>
</comment>
<dbReference type="NCBIfam" id="TIGR00532">
    <property type="entry name" value="HMG_CoA_R_NAD"/>
    <property type="match status" value="1"/>
</dbReference>
<accession>A0A839A687</accession>
<dbReference type="SUPFAM" id="SSF56542">
    <property type="entry name" value="Substrate-binding domain of HMG-CoA reductase"/>
    <property type="match status" value="1"/>
</dbReference>
<dbReference type="SUPFAM" id="SSF55035">
    <property type="entry name" value="NAD-binding domain of HMG-CoA reductase"/>
    <property type="match status" value="1"/>
</dbReference>
<sequence>MDQRQFFSGFYKHSISKRLELMESWLGLSINSAGTMLPEAYANQMIENYLFNYHLPLGVAVNLKVNNAEYVVPMAIEEPSVIAAASFGSKLLGNIQAETKERLLIGQIIMTVQQPMAEIQQIIKENKAKLLDIASQASASMVRRGGGPRDIWVEEKEHPNHNYISIYLSLDPCDAMGANVINTVLEALSPTMESIIEGEVLMSILSNYQPQAVTVASAKVPFVHLSNDKDEAISLAERLELASDYAWLDPYRATTHNKGIMNGIDAVVIATGNDWRAIEAGAHAYAVKEGQYRSLTKWQVNYEDEMLEGSIEIPLQVATVGGTLSSHPTAKLALQMLNITSAKDLSNVIASVGLVQNFAAMRALVSEGIQKGHMRMQARALAMQVGATIKEIPAVVTQLNEARQMNRDTARKILDEIRK</sequence>
<comment type="caution">
    <text evidence="4">The sequence shown here is derived from an EMBL/GenBank/DDBJ whole genome shotgun (WGS) entry which is preliminary data.</text>
</comment>
<dbReference type="Gene3D" id="1.10.8.660">
    <property type="match status" value="1"/>
</dbReference>
<comment type="similarity">
    <text evidence="1 3">Belongs to the HMG-CoA reductase family.</text>
</comment>
<dbReference type="PANTHER" id="PTHR10572">
    <property type="entry name" value="3-HYDROXY-3-METHYLGLUTARYL-COENZYME A REDUCTASE"/>
    <property type="match status" value="1"/>
</dbReference>
<dbReference type="CDD" id="cd00644">
    <property type="entry name" value="HMG-CoA_reductase_classII"/>
    <property type="match status" value="1"/>
</dbReference>
<reference evidence="4 5" key="1">
    <citation type="submission" date="2020-06" db="EMBL/GenBank/DDBJ databases">
        <title>Reclassification of Facklamia ignava, Facklamia soureckii and Facklami tabacinasalis as Falseniella iganva gen. nov., comb. nov., Hutsoniella ignava gen. nov., comb. nov., and Ruoffia tabacinasalis gen. nov., comb. nov and description of Ruoffia haltotolerans sp. nov., isolated from hypersaline Inland Sea of Qatar.</title>
        <authorList>
            <person name="Fotedar R."/>
            <person name="Sankaranarayanan K."/>
            <person name="Lawson P."/>
            <person name="Caldwell M."/>
            <person name="Zeyara A."/>
            <person name="Al Malki A."/>
            <person name="Ali M."/>
        </authorList>
    </citation>
    <scope>NUCLEOTIDE SEQUENCE [LARGE SCALE GENOMIC DNA]</scope>
    <source>
        <strain evidence="4 5">INB8</strain>
    </source>
</reference>
<evidence type="ECO:0000256" key="3">
    <source>
        <dbReference type="RuleBase" id="RU361219"/>
    </source>
</evidence>
<keyword evidence="2 3" id="KW-0560">Oxidoreductase</keyword>
<dbReference type="UniPathway" id="UPA00257">
    <property type="reaction ID" value="UER00367"/>
</dbReference>
<evidence type="ECO:0000256" key="2">
    <source>
        <dbReference type="ARBA" id="ARBA00023002"/>
    </source>
</evidence>
<dbReference type="Gene3D" id="3.30.70.420">
    <property type="entry name" value="Hydroxymethylglutaryl-CoA reductase, class I/II, NAD/NADP-binding domain"/>
    <property type="match status" value="1"/>
</dbReference>
<name>A0A839A687_9LACT</name>
<comment type="pathway">
    <text evidence="3">Metabolic intermediate metabolism; (R)-mevalonate degradation; (S)-3-hydroxy-3-methylglutaryl-CoA from (R)-mevalonate: step 1/1.</text>
</comment>
<dbReference type="InterPro" id="IPR023074">
    <property type="entry name" value="HMG_CoA_Rdtase_cat_sf"/>
</dbReference>
<dbReference type="EC" id="1.1.1.88" evidence="3"/>
<dbReference type="PANTHER" id="PTHR10572:SF24">
    <property type="entry name" value="3-HYDROXY-3-METHYLGLUTARYL-COENZYME A REDUCTASE"/>
    <property type="match status" value="1"/>
</dbReference>
<protein>
    <recommendedName>
        <fullName evidence="3">3-hydroxy-3-methylglutaryl coenzyme A reductase</fullName>
        <shortName evidence="3">HMG-CoA reductase</shortName>
        <ecNumber evidence="3">1.1.1.88</ecNumber>
    </recommendedName>
</protein>
<gene>
    <name evidence="4" type="ORF">HW423_06395</name>
</gene>
<dbReference type="InterPro" id="IPR002202">
    <property type="entry name" value="HMG_CoA_Rdtase"/>
</dbReference>
<dbReference type="EMBL" id="JACAOA010000014">
    <property type="protein sequence ID" value="MBA5729411.1"/>
    <property type="molecule type" value="Genomic_DNA"/>
</dbReference>
<keyword evidence="3" id="KW-0520">NAD</keyword>